<dbReference type="SUPFAM" id="SSF56300">
    <property type="entry name" value="Metallo-dependent phosphatases"/>
    <property type="match status" value="1"/>
</dbReference>
<comment type="caution">
    <text evidence="3">The sequence shown here is derived from an EMBL/GenBank/DDBJ whole genome shotgun (WGS) entry which is preliminary data.</text>
</comment>
<feature type="domain" description="Calcineurin-like phosphoesterase" evidence="2">
    <location>
        <begin position="16"/>
        <end position="205"/>
    </location>
</feature>
<dbReference type="EMBL" id="JBHLTG010000009">
    <property type="protein sequence ID" value="MFC0681836.1"/>
    <property type="molecule type" value="Genomic_DNA"/>
</dbReference>
<dbReference type="InterPro" id="IPR011152">
    <property type="entry name" value="Pesterase_MJ0912"/>
</dbReference>
<dbReference type="PIRSF" id="PIRSF000883">
    <property type="entry name" value="Pesterase_MJ0912"/>
    <property type="match status" value="1"/>
</dbReference>
<organism evidence="3 4">
    <name type="scientific">Lysobacter korlensis</name>
    <dbReference type="NCBI Taxonomy" id="553636"/>
    <lineage>
        <taxon>Bacteria</taxon>
        <taxon>Pseudomonadati</taxon>
        <taxon>Pseudomonadota</taxon>
        <taxon>Gammaproteobacteria</taxon>
        <taxon>Lysobacterales</taxon>
        <taxon>Lysobacteraceae</taxon>
        <taxon>Lysobacter</taxon>
    </lineage>
</organism>
<evidence type="ECO:0000313" key="3">
    <source>
        <dbReference type="EMBL" id="MFC0681836.1"/>
    </source>
</evidence>
<dbReference type="PANTHER" id="PTHR42850">
    <property type="entry name" value="METALLOPHOSPHOESTERASE"/>
    <property type="match status" value="1"/>
</dbReference>
<dbReference type="InterPro" id="IPR050126">
    <property type="entry name" value="Ap4A_hydrolase"/>
</dbReference>
<dbReference type="Gene3D" id="3.60.21.10">
    <property type="match status" value="1"/>
</dbReference>
<accession>A0ABV6RXY6</accession>
<name>A0ABV6RXY6_9GAMM</name>
<comment type="similarity">
    <text evidence="1">Belongs to the metallophosphoesterase superfamily. YfcE family.</text>
</comment>
<evidence type="ECO:0000256" key="1">
    <source>
        <dbReference type="ARBA" id="ARBA00008950"/>
    </source>
</evidence>
<evidence type="ECO:0000313" key="4">
    <source>
        <dbReference type="Proteomes" id="UP001589896"/>
    </source>
</evidence>
<keyword evidence="4" id="KW-1185">Reference proteome</keyword>
<dbReference type="Pfam" id="PF12850">
    <property type="entry name" value="Metallophos_2"/>
    <property type="match status" value="1"/>
</dbReference>
<proteinExistence type="inferred from homology"/>
<dbReference type="PANTHER" id="PTHR42850:SF2">
    <property type="entry name" value="BLL5683 PROTEIN"/>
    <property type="match status" value="1"/>
</dbReference>
<protein>
    <submittedName>
        <fullName evidence="3">Metallophosphoesterase family protein</fullName>
    </submittedName>
</protein>
<gene>
    <name evidence="3" type="ORF">ACFFGH_28725</name>
</gene>
<dbReference type="InterPro" id="IPR029052">
    <property type="entry name" value="Metallo-depent_PP-like"/>
</dbReference>
<dbReference type="Proteomes" id="UP001589896">
    <property type="component" value="Unassembled WGS sequence"/>
</dbReference>
<dbReference type="InterPro" id="IPR024654">
    <property type="entry name" value="Calcineurin-like_PHP_lpxH"/>
</dbReference>
<evidence type="ECO:0000259" key="2">
    <source>
        <dbReference type="Pfam" id="PF12850"/>
    </source>
</evidence>
<sequence length="256" mass="27918">MTIVTPDPGNSSVPDRIALISDVHGNVTALTAVLDDIRRRGIPTILNLGDVAGKGPRGSECVRLTREHCAVTIRGNWDDFMPKPATRPRHPAVEWWREELTSDDREWLLGLPLSHDLTLSGRRVRLVHASAESVYVRVFPHHSEPEFAAMFAATELTGPGPTPDVVCYGDIHYAYIRHRNGLTLLNAGSVGNSLDEPTASYVILDGELGSAAPAAFGVQFVRVPYDVEAEIAAATALGMPELDEYAAELRTAVYQR</sequence>
<dbReference type="RefSeq" id="WP_386675204.1">
    <property type="nucleotide sequence ID" value="NZ_JBHLTG010000009.1"/>
</dbReference>
<reference evidence="3 4" key="1">
    <citation type="submission" date="2024-09" db="EMBL/GenBank/DDBJ databases">
        <authorList>
            <person name="Sun Q."/>
            <person name="Mori K."/>
        </authorList>
    </citation>
    <scope>NUCLEOTIDE SEQUENCE [LARGE SCALE GENOMIC DNA]</scope>
    <source>
        <strain evidence="3 4">KCTC 23076</strain>
    </source>
</reference>